<dbReference type="EMBL" id="CP061172">
    <property type="protein sequence ID" value="QNR65498.1"/>
    <property type="molecule type" value="Genomic_DNA"/>
</dbReference>
<name>A0A7H0Y340_9BACL</name>
<protein>
    <submittedName>
        <fullName evidence="1">Uncharacterized protein</fullName>
    </submittedName>
</protein>
<proteinExistence type="predicted"/>
<sequence length="62" mass="7464">MKNINIGALRGMLAYINTITRDERKFTEEMEKKERLKIKFTEDEKIKLSNLIGKMNAWYFSY</sequence>
<evidence type="ECO:0000313" key="2">
    <source>
        <dbReference type="Proteomes" id="UP000516384"/>
    </source>
</evidence>
<accession>A0A7H0Y340</accession>
<organism evidence="1 2">
    <name type="scientific">Paenibacillus peoriae</name>
    <dbReference type="NCBI Taxonomy" id="59893"/>
    <lineage>
        <taxon>Bacteria</taxon>
        <taxon>Bacillati</taxon>
        <taxon>Bacillota</taxon>
        <taxon>Bacilli</taxon>
        <taxon>Bacillales</taxon>
        <taxon>Paenibacillaceae</taxon>
        <taxon>Paenibacillus</taxon>
    </lineage>
</organism>
<dbReference type="RefSeq" id="WP_190297391.1">
    <property type="nucleotide sequence ID" value="NZ_CP061172.1"/>
</dbReference>
<dbReference type="AlphaFoldDB" id="A0A7H0Y340"/>
<gene>
    <name evidence="1" type="ORF">IAQ67_16560</name>
</gene>
<dbReference type="Proteomes" id="UP000516384">
    <property type="component" value="Chromosome"/>
</dbReference>
<evidence type="ECO:0000313" key="1">
    <source>
        <dbReference type="EMBL" id="QNR65498.1"/>
    </source>
</evidence>
<reference evidence="1 2" key="1">
    <citation type="submission" date="2020-09" db="EMBL/GenBank/DDBJ databases">
        <title>Characterization of Paenibacillus peoriae strain ZF390 with broad-spectrum antimicrobial activity as a potential biocontrol agent.</title>
        <authorList>
            <person name="Li L."/>
            <person name="Zhao Y."/>
            <person name="Li B."/>
            <person name="Xie X."/>
        </authorList>
    </citation>
    <scope>NUCLEOTIDE SEQUENCE [LARGE SCALE GENOMIC DNA]</scope>
    <source>
        <strain evidence="1 2">ZF390</strain>
    </source>
</reference>